<reference evidence="9 10" key="2">
    <citation type="submission" date="2024-03" db="EMBL/GenBank/DDBJ databases">
        <title>Complete genome sequence of the green alga Chloropicon roscoffensis RCC1871.</title>
        <authorList>
            <person name="Lemieux C."/>
            <person name="Pombert J.-F."/>
            <person name="Otis C."/>
            <person name="Turmel M."/>
        </authorList>
    </citation>
    <scope>NUCLEOTIDE SEQUENCE [LARGE SCALE GENOMIC DNA]</scope>
    <source>
        <strain evidence="9 10">RCC1871</strain>
    </source>
</reference>
<keyword evidence="5 6" id="KW-0479">Metal-binding</keyword>
<dbReference type="GO" id="GO:0032790">
    <property type="term" value="P:ribosome disassembly"/>
    <property type="evidence" value="ECO:0007669"/>
    <property type="project" value="TreeGrafter"/>
</dbReference>
<comment type="function">
    <text evidence="6">Component of the Pelota-HBS1L complex, a complex that recognizes stalled ribosomes and triggers the No-Go Decay (NGD) pathway. In the Pelota-HBS1L complex, pelo recognizes ribosomes stalled at the 3' end of an mRNA and engages stalled ribosomes by destabilizing mRNA in the mRNA channel.</text>
</comment>
<dbReference type="GO" id="GO:0070966">
    <property type="term" value="P:nuclear-transcribed mRNA catabolic process, no-go decay"/>
    <property type="evidence" value="ECO:0007669"/>
    <property type="project" value="InterPro"/>
</dbReference>
<dbReference type="FunFam" id="3.30.1330.30:FF:000008">
    <property type="entry name" value="Protein pelota homolog"/>
    <property type="match status" value="1"/>
</dbReference>
<dbReference type="GO" id="GO:0046872">
    <property type="term" value="F:metal ion binding"/>
    <property type="evidence" value="ECO:0007669"/>
    <property type="project" value="UniProtKB-KW"/>
</dbReference>
<comment type="subcellular location">
    <subcellularLocation>
        <location evidence="2 6">Cytoplasm</location>
    </subcellularLocation>
</comment>
<dbReference type="EMBL" id="HBHZ01010745">
    <property type="protein sequence ID" value="CAE0195182.1"/>
    <property type="molecule type" value="Transcribed_RNA"/>
</dbReference>
<evidence type="ECO:0000313" key="8">
    <source>
        <dbReference type="EMBL" id="CAE0195182.1"/>
    </source>
</evidence>
<dbReference type="InterPro" id="IPR058547">
    <property type="entry name" value="Pelota_N"/>
</dbReference>
<dbReference type="GO" id="GO:0070481">
    <property type="term" value="P:nuclear-transcribed mRNA catabolic process, non-stop decay"/>
    <property type="evidence" value="ECO:0007669"/>
    <property type="project" value="InterPro"/>
</dbReference>
<dbReference type="PANTHER" id="PTHR10853:SF0">
    <property type="entry name" value="PROTEIN PELOTA HOMOLOG"/>
    <property type="match status" value="1"/>
</dbReference>
<dbReference type="InterPro" id="IPR005142">
    <property type="entry name" value="eRF1_3"/>
</dbReference>
<dbReference type="Pfam" id="PF03464">
    <property type="entry name" value="eRF1_2"/>
    <property type="match status" value="1"/>
</dbReference>
<dbReference type="InterPro" id="IPR005141">
    <property type="entry name" value="eRF1_2"/>
</dbReference>
<evidence type="ECO:0000256" key="4">
    <source>
        <dbReference type="ARBA" id="ARBA00022490"/>
    </source>
</evidence>
<dbReference type="InterPro" id="IPR042226">
    <property type="entry name" value="eFR1_2_sf"/>
</dbReference>
<dbReference type="SMART" id="SM01194">
    <property type="entry name" value="eRF1_1"/>
    <property type="match status" value="1"/>
</dbReference>
<dbReference type="InterPro" id="IPR029064">
    <property type="entry name" value="Ribosomal_eL30-like_sf"/>
</dbReference>
<evidence type="ECO:0000313" key="10">
    <source>
        <dbReference type="Proteomes" id="UP001472866"/>
    </source>
</evidence>
<name>A0A7S3FSE5_9CHLO</name>
<comment type="cofactor">
    <cofactor evidence="1 6">
        <name>a divalent metal cation</name>
        <dbReference type="ChEBI" id="CHEBI:60240"/>
    </cofactor>
</comment>
<dbReference type="SUPFAM" id="SSF53137">
    <property type="entry name" value="Translational machinery components"/>
    <property type="match status" value="1"/>
</dbReference>
<dbReference type="Gene3D" id="3.30.420.60">
    <property type="entry name" value="eRF1 domain 2"/>
    <property type="match status" value="1"/>
</dbReference>
<sequence>MKLIKKDLESKDGTGLIRLQADSEEDVWHLYNVIVVGDVVTSTTFRKVDLSSNSGNELAGSTNQQRVRMTLSVKVEAIEYDGEAAEMRLRGRVTTEASDQVRVGSYHTLTIAPNRALTVEKVEPPGWDMFALDVIKKACSDKAKLGVVDLAVMLVEDGYASLHLVGSEGMHMRVSKIETRMPKKYGAAAAGIGKAQSKFFSRCALAIGQNIDFSAIQCLVLAGPGFTKDELLKNLLLEAARAKGSLESGDSKGGGASLLPILENKGKIITAHASSAFGHSLQEVLSSPEISKRISNTRASSQTDAINRFHQMLNNDETRAFYGEVPVEAAAEMGAIQDLLITDTLFRTKKTELRVKWTKMVEGVERGGGKAHIFSSLHVSGEQLNSMGGIAAILRFPMPELEDLDLGDSDSES</sequence>
<dbReference type="FunFam" id="2.30.30.870:FF:000001">
    <property type="entry name" value="Protein pelota homolog"/>
    <property type="match status" value="1"/>
</dbReference>
<evidence type="ECO:0000256" key="6">
    <source>
        <dbReference type="RuleBase" id="RU362019"/>
    </source>
</evidence>
<dbReference type="PANTHER" id="PTHR10853">
    <property type="entry name" value="PELOTA"/>
    <property type="match status" value="1"/>
</dbReference>
<dbReference type="SUPFAM" id="SSF55315">
    <property type="entry name" value="L30e-like"/>
    <property type="match status" value="1"/>
</dbReference>
<evidence type="ECO:0000259" key="7">
    <source>
        <dbReference type="SMART" id="SM01194"/>
    </source>
</evidence>
<dbReference type="GO" id="GO:0005737">
    <property type="term" value="C:cytoplasm"/>
    <property type="evidence" value="ECO:0007669"/>
    <property type="project" value="UniProtKB-SubCell"/>
</dbReference>
<dbReference type="InterPro" id="IPR004405">
    <property type="entry name" value="TF_pelota"/>
</dbReference>
<dbReference type="Gene3D" id="2.30.30.870">
    <property type="entry name" value="Pelota, domain A"/>
    <property type="match status" value="1"/>
</dbReference>
<dbReference type="AlphaFoldDB" id="A0A7S3FSE5"/>
<evidence type="ECO:0000256" key="3">
    <source>
        <dbReference type="ARBA" id="ARBA00009504"/>
    </source>
</evidence>
<accession>A0A7S3FSE5</accession>
<evidence type="ECO:0000313" key="9">
    <source>
        <dbReference type="EMBL" id="WZN63725.1"/>
    </source>
</evidence>
<evidence type="ECO:0000256" key="5">
    <source>
        <dbReference type="ARBA" id="ARBA00022723"/>
    </source>
</evidence>
<dbReference type="GO" id="GO:0071025">
    <property type="term" value="P:RNA surveillance"/>
    <property type="evidence" value="ECO:0007669"/>
    <property type="project" value="InterPro"/>
</dbReference>
<reference evidence="8" key="1">
    <citation type="submission" date="2021-01" db="EMBL/GenBank/DDBJ databases">
        <authorList>
            <person name="Corre E."/>
            <person name="Pelletier E."/>
            <person name="Niang G."/>
            <person name="Scheremetjew M."/>
            <person name="Finn R."/>
            <person name="Kale V."/>
            <person name="Holt S."/>
            <person name="Cochrane G."/>
            <person name="Meng A."/>
            <person name="Brown T."/>
            <person name="Cohen L."/>
        </authorList>
    </citation>
    <scope>NUCLEOTIDE SEQUENCE</scope>
    <source>
        <strain evidence="8">RCC1871</strain>
    </source>
</reference>
<organism evidence="8">
    <name type="scientific">Chloropicon roscoffensis</name>
    <dbReference type="NCBI Taxonomy" id="1461544"/>
    <lineage>
        <taxon>Eukaryota</taxon>
        <taxon>Viridiplantae</taxon>
        <taxon>Chlorophyta</taxon>
        <taxon>Chloropicophyceae</taxon>
        <taxon>Chloropicales</taxon>
        <taxon>Chloropicaceae</taxon>
        <taxon>Chloropicon</taxon>
    </lineage>
</organism>
<dbReference type="SUPFAM" id="SSF159065">
    <property type="entry name" value="Dom34/Pelota N-terminal domain-like"/>
    <property type="match status" value="1"/>
</dbReference>
<dbReference type="Gene3D" id="3.30.1330.30">
    <property type="match status" value="1"/>
</dbReference>
<evidence type="ECO:0000256" key="1">
    <source>
        <dbReference type="ARBA" id="ARBA00001968"/>
    </source>
</evidence>
<evidence type="ECO:0000256" key="2">
    <source>
        <dbReference type="ARBA" id="ARBA00004496"/>
    </source>
</evidence>
<keyword evidence="10" id="KW-1185">Reference proteome</keyword>
<dbReference type="InterPro" id="IPR005140">
    <property type="entry name" value="eRF1_Pelota-like_N"/>
</dbReference>
<protein>
    <recommendedName>
        <fullName evidence="6">Protein pelota homolog</fullName>
    </recommendedName>
</protein>
<dbReference type="GO" id="GO:0070651">
    <property type="term" value="P:nonfunctional rRNA decay"/>
    <property type="evidence" value="ECO:0007669"/>
    <property type="project" value="TreeGrafter"/>
</dbReference>
<dbReference type="NCBIfam" id="TIGR00111">
    <property type="entry name" value="pelota"/>
    <property type="match status" value="1"/>
</dbReference>
<keyword evidence="4 6" id="KW-0963">Cytoplasm</keyword>
<dbReference type="Pfam" id="PF26356">
    <property type="entry name" value="Pelota_N"/>
    <property type="match status" value="1"/>
</dbReference>
<dbReference type="EMBL" id="CP151508">
    <property type="protein sequence ID" value="WZN63725.1"/>
    <property type="molecule type" value="Genomic_DNA"/>
</dbReference>
<dbReference type="Pfam" id="PF03465">
    <property type="entry name" value="eRF1_3"/>
    <property type="match status" value="1"/>
</dbReference>
<feature type="domain" description="eRF1/Pelota-like N-terminal" evidence="7">
    <location>
        <begin position="1"/>
        <end position="140"/>
    </location>
</feature>
<proteinExistence type="inferred from homology"/>
<comment type="similarity">
    <text evidence="3 6">Belongs to the eukaryotic release factor 1 family. Pelota subfamily.</text>
</comment>
<dbReference type="InterPro" id="IPR038069">
    <property type="entry name" value="Pelota/DOM34_N"/>
</dbReference>
<gene>
    <name evidence="8" type="ORF">CROS1456_LOCUS8279</name>
    <name evidence="9" type="ORF">HKI87_08g52760</name>
</gene>
<dbReference type="Proteomes" id="UP001472866">
    <property type="component" value="Chromosome 08"/>
</dbReference>